<protein>
    <submittedName>
        <fullName evidence="2">Uncharacterized protein</fullName>
    </submittedName>
</protein>
<evidence type="ECO:0000313" key="2">
    <source>
        <dbReference type="EMBL" id="CDW21037.1"/>
    </source>
</evidence>
<dbReference type="AlphaFoldDB" id="A0A0K2T625"/>
<sequence>MAIAVPTPVSSLVNSSTLVTAEIYLLILFYGGLVIVLRFNLLVRVSNRVFAYYSSNIRATHERNWH</sequence>
<reference evidence="2" key="1">
    <citation type="submission" date="2014-05" db="EMBL/GenBank/DDBJ databases">
        <authorList>
            <person name="Chronopoulou M."/>
        </authorList>
    </citation>
    <scope>NUCLEOTIDE SEQUENCE</scope>
    <source>
        <tissue evidence="2">Whole organism</tissue>
    </source>
</reference>
<feature type="transmembrane region" description="Helical" evidence="1">
    <location>
        <begin position="23"/>
        <end position="43"/>
    </location>
</feature>
<proteinExistence type="predicted"/>
<evidence type="ECO:0000256" key="1">
    <source>
        <dbReference type="SAM" id="Phobius"/>
    </source>
</evidence>
<dbReference type="OrthoDB" id="7491768at2759"/>
<dbReference type="EMBL" id="HACA01003676">
    <property type="protein sequence ID" value="CDW21037.1"/>
    <property type="molecule type" value="Transcribed_RNA"/>
</dbReference>
<keyword evidence="1" id="KW-0812">Transmembrane</keyword>
<name>A0A0K2T625_LEPSM</name>
<keyword evidence="1" id="KW-0472">Membrane</keyword>
<accession>A0A0K2T625</accession>
<gene>
    <name evidence="2" type="primary">ND5</name>
</gene>
<organism evidence="2">
    <name type="scientific">Lepeophtheirus salmonis</name>
    <name type="common">Salmon louse</name>
    <name type="synonym">Caligus salmonis</name>
    <dbReference type="NCBI Taxonomy" id="72036"/>
    <lineage>
        <taxon>Eukaryota</taxon>
        <taxon>Metazoa</taxon>
        <taxon>Ecdysozoa</taxon>
        <taxon>Arthropoda</taxon>
        <taxon>Crustacea</taxon>
        <taxon>Multicrustacea</taxon>
        <taxon>Hexanauplia</taxon>
        <taxon>Copepoda</taxon>
        <taxon>Siphonostomatoida</taxon>
        <taxon>Caligidae</taxon>
        <taxon>Lepeophtheirus</taxon>
    </lineage>
</organism>
<keyword evidence="1" id="KW-1133">Transmembrane helix</keyword>